<dbReference type="Proteomes" id="UP001161247">
    <property type="component" value="Chromosome 6"/>
</dbReference>
<evidence type="ECO:0000259" key="7">
    <source>
        <dbReference type="Pfam" id="PF01743"/>
    </source>
</evidence>
<dbReference type="InterPro" id="IPR002646">
    <property type="entry name" value="PolA_pol_head_dom"/>
</dbReference>
<comment type="similarity">
    <text evidence="1 6">Belongs to the tRNA nucleotidyltransferase/poly(A) polymerase family.</text>
</comment>
<dbReference type="GO" id="GO:0003723">
    <property type="term" value="F:RNA binding"/>
    <property type="evidence" value="ECO:0007669"/>
    <property type="project" value="UniProtKB-KW"/>
</dbReference>
<evidence type="ECO:0000256" key="1">
    <source>
        <dbReference type="ARBA" id="ARBA00007265"/>
    </source>
</evidence>
<evidence type="ECO:0000256" key="4">
    <source>
        <dbReference type="ARBA" id="ARBA00022679"/>
    </source>
</evidence>
<evidence type="ECO:0000313" key="10">
    <source>
        <dbReference type="Proteomes" id="UP001161247"/>
    </source>
</evidence>
<name>A0AAV1DP79_OLDCO</name>
<dbReference type="GO" id="GO:0052927">
    <property type="term" value="F:CC tRNA cytidylyltransferase activity"/>
    <property type="evidence" value="ECO:0007669"/>
    <property type="project" value="TreeGrafter"/>
</dbReference>
<evidence type="ECO:0000256" key="2">
    <source>
        <dbReference type="ARBA" id="ARBA00009995"/>
    </source>
</evidence>
<dbReference type="EMBL" id="OX459123">
    <property type="protein sequence ID" value="CAI9109489.1"/>
    <property type="molecule type" value="Genomic_DNA"/>
</dbReference>
<gene>
    <name evidence="9" type="ORF">OLC1_LOCUS17383</name>
</gene>
<dbReference type="GO" id="GO:0052929">
    <property type="term" value="F:ATP:3'-cytidine-cytidine-tRNA adenylyltransferase activity"/>
    <property type="evidence" value="ECO:0007669"/>
    <property type="project" value="TreeGrafter"/>
</dbReference>
<dbReference type="SUPFAM" id="SSF81891">
    <property type="entry name" value="Poly A polymerase C-terminal region-like"/>
    <property type="match status" value="1"/>
</dbReference>
<dbReference type="Gene3D" id="1.10.3090.10">
    <property type="entry name" value="cca-adding enzyme, domain 2"/>
    <property type="match status" value="1"/>
</dbReference>
<reference evidence="9" key="1">
    <citation type="submission" date="2023-03" db="EMBL/GenBank/DDBJ databases">
        <authorList>
            <person name="Julca I."/>
        </authorList>
    </citation>
    <scope>NUCLEOTIDE SEQUENCE</scope>
</reference>
<dbReference type="SUPFAM" id="SSF81301">
    <property type="entry name" value="Nucleotidyltransferase"/>
    <property type="match status" value="1"/>
</dbReference>
<dbReference type="PANTHER" id="PTHR13734:SF5">
    <property type="entry name" value="CCA TRNA NUCLEOTIDYLTRANSFERASE, MITOCHONDRIAL"/>
    <property type="match status" value="1"/>
</dbReference>
<accession>A0AAV1DP79</accession>
<dbReference type="Gene3D" id="3.40.50.2000">
    <property type="entry name" value="Glycogen Phosphorylase B"/>
    <property type="match status" value="1"/>
</dbReference>
<dbReference type="Pfam" id="PF26168">
    <property type="entry name" value="Glyco_transf_N"/>
    <property type="match status" value="1"/>
</dbReference>
<dbReference type="InterPro" id="IPR058980">
    <property type="entry name" value="Glyco_transf_N"/>
</dbReference>
<dbReference type="SUPFAM" id="SSF53756">
    <property type="entry name" value="UDP-Glycosyltransferase/glycogen phosphorylase"/>
    <property type="match status" value="1"/>
</dbReference>
<keyword evidence="5 6" id="KW-0694">RNA-binding</keyword>
<dbReference type="GO" id="GO:0035251">
    <property type="term" value="F:UDP-glucosyltransferase activity"/>
    <property type="evidence" value="ECO:0007669"/>
    <property type="project" value="UniProtKB-ARBA"/>
</dbReference>
<comment type="similarity">
    <text evidence="2">Belongs to the UDP-glycosyltransferase family.</text>
</comment>
<keyword evidence="10" id="KW-1185">Reference proteome</keyword>
<feature type="domain" description="Poly A polymerase head" evidence="7">
    <location>
        <begin position="241"/>
        <end position="284"/>
    </location>
</feature>
<dbReference type="InterPro" id="IPR043519">
    <property type="entry name" value="NT_sf"/>
</dbReference>
<dbReference type="AlphaFoldDB" id="A0AAV1DP79"/>
<dbReference type="GO" id="GO:0001680">
    <property type="term" value="P:tRNA 3'-terminal CCA addition"/>
    <property type="evidence" value="ECO:0007669"/>
    <property type="project" value="TreeGrafter"/>
</dbReference>
<proteinExistence type="inferred from homology"/>
<organism evidence="9 10">
    <name type="scientific">Oldenlandia corymbosa var. corymbosa</name>
    <dbReference type="NCBI Taxonomy" id="529605"/>
    <lineage>
        <taxon>Eukaryota</taxon>
        <taxon>Viridiplantae</taxon>
        <taxon>Streptophyta</taxon>
        <taxon>Embryophyta</taxon>
        <taxon>Tracheophyta</taxon>
        <taxon>Spermatophyta</taxon>
        <taxon>Magnoliopsida</taxon>
        <taxon>eudicotyledons</taxon>
        <taxon>Gunneridae</taxon>
        <taxon>Pentapetalae</taxon>
        <taxon>asterids</taxon>
        <taxon>lamiids</taxon>
        <taxon>Gentianales</taxon>
        <taxon>Rubiaceae</taxon>
        <taxon>Rubioideae</taxon>
        <taxon>Spermacoceae</taxon>
        <taxon>Hedyotis-Oldenlandia complex</taxon>
        <taxon>Oldenlandia</taxon>
    </lineage>
</organism>
<evidence type="ECO:0000256" key="5">
    <source>
        <dbReference type="ARBA" id="ARBA00022884"/>
    </source>
</evidence>
<keyword evidence="4 6" id="KW-0808">Transferase</keyword>
<evidence type="ECO:0000313" key="9">
    <source>
        <dbReference type="EMBL" id="CAI9109489.1"/>
    </source>
</evidence>
<evidence type="ECO:0000259" key="8">
    <source>
        <dbReference type="Pfam" id="PF26168"/>
    </source>
</evidence>
<dbReference type="Pfam" id="PF01743">
    <property type="entry name" value="PolyA_pol"/>
    <property type="match status" value="1"/>
</dbReference>
<protein>
    <submittedName>
        <fullName evidence="9">OLC1v1009314C1</fullName>
    </submittedName>
</protein>
<sequence>MGKLIKKPHAVCIPFPAQSHVNAMLKFAKILHCKGFHITFVHTEYNYNRILKSRGPNSLDGATNFRFETIPDGLPPLENDEASQDVFQLCMSTDKNCHAPFLQLLKNLNAKALTDDDFPPVTCILSDCCMAFTLEASEELGIPNAQIWTVNAISAMCTLQYPNLVKQGYAPLKDLSYLQNGYLDQTIDFIPGIESIRLRDLAIVWSFEPNDPFIEYMINLVPKTLKGSALIINTFGYSKSSRIPTMVEIGTPKVDAYRRDLTINSLFYNIHDDSIEDFTRRGIVGLLLSRRIVTPLPPKKTFLDDPLRVLRAIRFGARLGFELNDDLKTAASYREVRISMDEKISRERMGHEVDLIVSGHEPVKAMTCISDLKLFGTVFTLPVSFEPGISDGYEILCVANMRFAWRLLQTIDCSFTIKQRRLCLYAALFLPFRGMVYKDNKTRRVPVNTGWVALLGDMKDNWRLALVLSMVLSSADIHSAQQLYKVVEDWILRQGLDEIWKVKPLVNGKQIMTVLDLRTGGSLVGEWQQKLLEWQLAHPSGTENECINWMIKSLS</sequence>
<feature type="domain" description="Glycosyltransferase N-terminal" evidence="8">
    <location>
        <begin position="11"/>
        <end position="161"/>
    </location>
</feature>
<keyword evidence="3" id="KW-0328">Glycosyltransferase</keyword>
<dbReference type="FunFam" id="3.40.50.2000:FF:000065">
    <property type="entry name" value="Glycosyltransferase"/>
    <property type="match status" value="1"/>
</dbReference>
<evidence type="ECO:0000256" key="6">
    <source>
        <dbReference type="RuleBase" id="RU003953"/>
    </source>
</evidence>
<evidence type="ECO:0000256" key="3">
    <source>
        <dbReference type="ARBA" id="ARBA00022676"/>
    </source>
</evidence>
<dbReference type="PANTHER" id="PTHR13734">
    <property type="entry name" value="TRNA-NUCLEOTIDYLTRANSFERASE"/>
    <property type="match status" value="1"/>
</dbReference>